<protein>
    <submittedName>
        <fullName evidence="1">Uncharacterized protein</fullName>
    </submittedName>
</protein>
<dbReference type="AlphaFoldDB" id="J0WND0"/>
<accession>J0WND0</accession>
<proteinExistence type="predicted"/>
<feature type="non-terminal residue" evidence="1">
    <location>
        <position position="110"/>
    </location>
</feature>
<dbReference type="KEGG" id="adl:AURDEDRAFT_117893"/>
<evidence type="ECO:0000313" key="2">
    <source>
        <dbReference type="Proteomes" id="UP000006514"/>
    </source>
</evidence>
<name>J0WND0_AURST</name>
<sequence>MPSLRRAPDAATRIVSPADARAPEPLARIARAYWQPGGRERADKRCDYARTRRCHVRISVPEQCSTLAASSSPAQRPPVAQGQPGLRHCHCAAGENQVAKQGLIGTARLV</sequence>
<reference evidence="2" key="1">
    <citation type="journal article" date="2012" name="Science">
        <title>The Paleozoic origin of enzymatic lignin decomposition reconstructed from 31 fungal genomes.</title>
        <authorList>
            <person name="Floudas D."/>
            <person name="Binder M."/>
            <person name="Riley R."/>
            <person name="Barry K."/>
            <person name="Blanchette R.A."/>
            <person name="Henrissat B."/>
            <person name="Martinez A.T."/>
            <person name="Otillar R."/>
            <person name="Spatafora J.W."/>
            <person name="Yadav J.S."/>
            <person name="Aerts A."/>
            <person name="Benoit I."/>
            <person name="Boyd A."/>
            <person name="Carlson A."/>
            <person name="Copeland A."/>
            <person name="Coutinho P.M."/>
            <person name="de Vries R.P."/>
            <person name="Ferreira P."/>
            <person name="Findley K."/>
            <person name="Foster B."/>
            <person name="Gaskell J."/>
            <person name="Glotzer D."/>
            <person name="Gorecki P."/>
            <person name="Heitman J."/>
            <person name="Hesse C."/>
            <person name="Hori C."/>
            <person name="Igarashi K."/>
            <person name="Jurgens J.A."/>
            <person name="Kallen N."/>
            <person name="Kersten P."/>
            <person name="Kohler A."/>
            <person name="Kuees U."/>
            <person name="Kumar T.K.A."/>
            <person name="Kuo A."/>
            <person name="LaButti K."/>
            <person name="Larrondo L.F."/>
            <person name="Lindquist E."/>
            <person name="Ling A."/>
            <person name="Lombard V."/>
            <person name="Lucas S."/>
            <person name="Lundell T."/>
            <person name="Martin R."/>
            <person name="McLaughlin D.J."/>
            <person name="Morgenstern I."/>
            <person name="Morin E."/>
            <person name="Murat C."/>
            <person name="Nagy L.G."/>
            <person name="Nolan M."/>
            <person name="Ohm R.A."/>
            <person name="Patyshakuliyeva A."/>
            <person name="Rokas A."/>
            <person name="Ruiz-Duenas F.J."/>
            <person name="Sabat G."/>
            <person name="Salamov A."/>
            <person name="Samejima M."/>
            <person name="Schmutz J."/>
            <person name="Slot J.C."/>
            <person name="St John F."/>
            <person name="Stenlid J."/>
            <person name="Sun H."/>
            <person name="Sun S."/>
            <person name="Syed K."/>
            <person name="Tsang A."/>
            <person name="Wiebenga A."/>
            <person name="Young D."/>
            <person name="Pisabarro A."/>
            <person name="Eastwood D.C."/>
            <person name="Martin F."/>
            <person name="Cullen D."/>
            <person name="Grigoriev I.V."/>
            <person name="Hibbett D.S."/>
        </authorList>
    </citation>
    <scope>NUCLEOTIDE SEQUENCE [LARGE SCALE GENOMIC DNA]</scope>
    <source>
        <strain evidence="2">TFB10046</strain>
    </source>
</reference>
<keyword evidence="2" id="KW-1185">Reference proteome</keyword>
<evidence type="ECO:0000313" key="1">
    <source>
        <dbReference type="EMBL" id="EJD33355.1"/>
    </source>
</evidence>
<organism evidence="1 2">
    <name type="scientific">Auricularia subglabra (strain TFB-10046 / SS5)</name>
    <name type="common">White-rot fungus</name>
    <name type="synonym">Auricularia delicata (strain TFB10046)</name>
    <dbReference type="NCBI Taxonomy" id="717982"/>
    <lineage>
        <taxon>Eukaryota</taxon>
        <taxon>Fungi</taxon>
        <taxon>Dikarya</taxon>
        <taxon>Basidiomycota</taxon>
        <taxon>Agaricomycotina</taxon>
        <taxon>Agaricomycetes</taxon>
        <taxon>Auriculariales</taxon>
        <taxon>Auriculariaceae</taxon>
        <taxon>Auricularia</taxon>
    </lineage>
</organism>
<dbReference type="EMBL" id="JH688276">
    <property type="protein sequence ID" value="EJD33355.1"/>
    <property type="molecule type" value="Genomic_DNA"/>
</dbReference>
<gene>
    <name evidence="1" type="ORF">AURDEDRAFT_117893</name>
</gene>
<dbReference type="Proteomes" id="UP000006514">
    <property type="component" value="Unassembled WGS sequence"/>
</dbReference>
<dbReference type="InParanoid" id="J0WND0"/>